<proteinExistence type="predicted"/>
<protein>
    <submittedName>
        <fullName evidence="1">Uncharacterized protein</fullName>
    </submittedName>
</protein>
<organism evidence="1 2">
    <name type="scientific">Vigna mungo</name>
    <name type="common">Black gram</name>
    <name type="synonym">Phaseolus mungo</name>
    <dbReference type="NCBI Taxonomy" id="3915"/>
    <lineage>
        <taxon>Eukaryota</taxon>
        <taxon>Viridiplantae</taxon>
        <taxon>Streptophyta</taxon>
        <taxon>Embryophyta</taxon>
        <taxon>Tracheophyta</taxon>
        <taxon>Spermatophyta</taxon>
        <taxon>Magnoliopsida</taxon>
        <taxon>eudicotyledons</taxon>
        <taxon>Gunneridae</taxon>
        <taxon>Pentapetalae</taxon>
        <taxon>rosids</taxon>
        <taxon>fabids</taxon>
        <taxon>Fabales</taxon>
        <taxon>Fabaceae</taxon>
        <taxon>Papilionoideae</taxon>
        <taxon>50 kb inversion clade</taxon>
        <taxon>NPAAA clade</taxon>
        <taxon>indigoferoid/millettioid clade</taxon>
        <taxon>Phaseoleae</taxon>
        <taxon>Vigna</taxon>
    </lineage>
</organism>
<evidence type="ECO:0000313" key="1">
    <source>
        <dbReference type="EMBL" id="WVZ16491.1"/>
    </source>
</evidence>
<sequence length="124" mass="14675">MSFAIFESISFPNLHICLLLLFGKYLKQSTTSLFTLAANKNKKYKCAKTHGKRKTLNILMIDEHKIVFLVGMHTESLEFQNDAWTREFEDFLTLRIFLFLQCNCSQSKLWQLCQLTNFEDLHRF</sequence>
<reference evidence="1 2" key="1">
    <citation type="journal article" date="2023" name="Life. Sci Alliance">
        <title>Evolutionary insights into 3D genome organization and epigenetic landscape of Vigna mungo.</title>
        <authorList>
            <person name="Junaid A."/>
            <person name="Singh B."/>
            <person name="Bhatia S."/>
        </authorList>
    </citation>
    <scope>NUCLEOTIDE SEQUENCE [LARGE SCALE GENOMIC DNA]</scope>
    <source>
        <strain evidence="1">Urdbean</strain>
    </source>
</reference>
<dbReference type="AlphaFoldDB" id="A0AAQ3NWS9"/>
<evidence type="ECO:0000313" key="2">
    <source>
        <dbReference type="Proteomes" id="UP001374535"/>
    </source>
</evidence>
<keyword evidence="2" id="KW-1185">Reference proteome</keyword>
<name>A0AAQ3NWS9_VIGMU</name>
<dbReference type="EMBL" id="CP144698">
    <property type="protein sequence ID" value="WVZ16491.1"/>
    <property type="molecule type" value="Genomic_DNA"/>
</dbReference>
<gene>
    <name evidence="1" type="ORF">V8G54_009473</name>
</gene>
<accession>A0AAQ3NWS9</accession>
<dbReference type="Proteomes" id="UP001374535">
    <property type="component" value="Chromosome 3"/>
</dbReference>